<name>A0A239BN52_9BACT</name>
<reference evidence="2 3" key="1">
    <citation type="submission" date="2017-06" db="EMBL/GenBank/DDBJ databases">
        <authorList>
            <person name="Kim H.J."/>
            <person name="Triplett B.A."/>
        </authorList>
    </citation>
    <scope>NUCLEOTIDE SEQUENCE [LARGE SCALE GENOMIC DNA]</scope>
    <source>
        <strain evidence="2 3">DSM 13116</strain>
    </source>
</reference>
<evidence type="ECO:0000256" key="1">
    <source>
        <dbReference type="SAM" id="SignalP"/>
    </source>
</evidence>
<dbReference type="EMBL" id="FZOC01000006">
    <property type="protein sequence ID" value="SNS09400.1"/>
    <property type="molecule type" value="Genomic_DNA"/>
</dbReference>
<dbReference type="PROSITE" id="PS51257">
    <property type="entry name" value="PROKAR_LIPOPROTEIN"/>
    <property type="match status" value="1"/>
</dbReference>
<dbReference type="AlphaFoldDB" id="A0A239BN52"/>
<dbReference type="RefSeq" id="WP_089274906.1">
    <property type="nucleotide sequence ID" value="NZ_FZOC01000006.1"/>
</dbReference>
<gene>
    <name evidence="2" type="ORF">SAMN04488503_2696</name>
</gene>
<keyword evidence="1" id="KW-0732">Signal</keyword>
<dbReference type="Proteomes" id="UP000198324">
    <property type="component" value="Unassembled WGS sequence"/>
</dbReference>
<proteinExistence type="predicted"/>
<keyword evidence="3" id="KW-1185">Reference proteome</keyword>
<sequence length="194" mass="21384">MKFMHRIRKTILFASIMAALTLLCACAANTVVPLRYQPSTPQGTASCSAPITLSPFVDKRADTITIGSLGEGKRFYPENDVSEWVSWAMFEELKARGCDVKYREKTDTAPVKGYVVSGSFDTVNVETGTALMAKARLRLRVKVEKDGVFIVEQIYTGERENLGLTYVDAAQKVLSSTLQYLLQDAATDVVKATK</sequence>
<evidence type="ECO:0000313" key="3">
    <source>
        <dbReference type="Proteomes" id="UP000198324"/>
    </source>
</evidence>
<accession>A0A239BN52</accession>
<feature type="chain" id="PRO_5012986373" description="ABC-type transport auxiliary lipoprotein component domain-containing protein" evidence="1">
    <location>
        <begin position="28"/>
        <end position="194"/>
    </location>
</feature>
<evidence type="ECO:0008006" key="4">
    <source>
        <dbReference type="Google" id="ProtNLM"/>
    </source>
</evidence>
<organism evidence="2 3">
    <name type="scientific">Humidesulfovibrio mexicanus</name>
    <dbReference type="NCBI Taxonomy" id="147047"/>
    <lineage>
        <taxon>Bacteria</taxon>
        <taxon>Pseudomonadati</taxon>
        <taxon>Thermodesulfobacteriota</taxon>
        <taxon>Desulfovibrionia</taxon>
        <taxon>Desulfovibrionales</taxon>
        <taxon>Desulfovibrionaceae</taxon>
        <taxon>Humidesulfovibrio</taxon>
    </lineage>
</organism>
<evidence type="ECO:0000313" key="2">
    <source>
        <dbReference type="EMBL" id="SNS09400.1"/>
    </source>
</evidence>
<feature type="signal peptide" evidence="1">
    <location>
        <begin position="1"/>
        <end position="27"/>
    </location>
</feature>
<protein>
    <recommendedName>
        <fullName evidence="4">ABC-type transport auxiliary lipoprotein component domain-containing protein</fullName>
    </recommendedName>
</protein>
<dbReference type="OrthoDB" id="5458763at2"/>